<keyword evidence="4" id="KW-1185">Reference proteome</keyword>
<dbReference type="InterPro" id="IPR052894">
    <property type="entry name" value="AsmA-related"/>
</dbReference>
<proteinExistence type="predicted"/>
<dbReference type="RefSeq" id="WP_135766092.1">
    <property type="nucleotide sequence ID" value="NZ_RQHV01000066.1"/>
</dbReference>
<feature type="transmembrane region" description="Helical" evidence="1">
    <location>
        <begin position="12"/>
        <end position="36"/>
    </location>
</feature>
<comment type="caution">
    <text evidence="3">The sequence shown here is derived from an EMBL/GenBank/DDBJ whole genome shotgun (WGS) entry which is preliminary data.</text>
</comment>
<keyword evidence="1" id="KW-0472">Membrane</keyword>
<name>A0A4R9LKW6_9LEPT</name>
<sequence length="687" mass="77127">MYISFRERIKGYVGTIFLASIVIFSISLFMILYPLMADPDYYKNIILTEVNSKSGLSFDYKESTPTFFPFPGIELSQVTVSKNQDQLIRVQKVKIEIYHGVFIGKALQIRRIYLNTGKIELKREKNESFPLFAKLTEKKKENSVSNVSETPVEEKLLFSDIFGGLPKGLELKNIMIEFDDELYSRKIKFYIWESSVEIDKDLRSLDFSLYGKVNEDTFQIYTNASFLYDEMNFANLRVEGSAHFDEFRGSNLQDILVIFPNADCKNGKLTGVMPFYKRTNEVIASRADNVNIKDLAMKGKHTFGDAYISVLIEYNFKEKKISFSDISAEWKGKIKIFGSGYITFGEIPQIYFEGRSDYLEVNATLDIIKLWLDADLEKSILTRDMPDTGYVDRMHVNLDFNLRRVDIRGIFADEMSLALGYHKSLMKIKRLNLALYKGKLSSTGNVIFGTERKLTIMGKAENIALGEILFHQFGNSPITGTLETNFELNTEGFTEYELTDNLNINAAFKSKEGELLSYTNILKPISSIGNLISLKKLDFTRATPYKEIEVDMNYGSGKFQFSNFVLKADGIAGSGSGSITIDKKIDMGFTVALPGLAGKVLKLPIIYKGTYGTSTPYIDPVWLGSVYAGTILLAGPAGATVGGIAGSAMSDYVNRAVDNVTDTIGSGIKSFRNLFSNEDDTKNKTGK</sequence>
<dbReference type="PANTHER" id="PTHR30441:SF8">
    <property type="entry name" value="DUF748 DOMAIN-CONTAINING PROTEIN"/>
    <property type="match status" value="1"/>
</dbReference>
<dbReference type="Pfam" id="PF05170">
    <property type="entry name" value="AsmA"/>
    <property type="match status" value="2"/>
</dbReference>
<reference evidence="3" key="1">
    <citation type="journal article" date="2019" name="PLoS Negl. Trop. Dis.">
        <title>Revisiting the worldwide diversity of Leptospira species in the environment.</title>
        <authorList>
            <person name="Vincent A.T."/>
            <person name="Schiettekatte O."/>
            <person name="Bourhy P."/>
            <person name="Veyrier F.J."/>
            <person name="Picardeau M."/>
        </authorList>
    </citation>
    <scope>NUCLEOTIDE SEQUENCE [LARGE SCALE GENOMIC DNA]</scope>
    <source>
        <strain evidence="3">201400974</strain>
    </source>
</reference>
<evidence type="ECO:0000313" key="3">
    <source>
        <dbReference type="EMBL" id="TGN06573.1"/>
    </source>
</evidence>
<protein>
    <submittedName>
        <fullName evidence="3">AsmA family protein</fullName>
    </submittedName>
</protein>
<feature type="domain" description="AsmA" evidence="2">
    <location>
        <begin position="381"/>
        <end position="558"/>
    </location>
</feature>
<keyword evidence="1" id="KW-1133">Transmembrane helix</keyword>
<dbReference type="GO" id="GO:0005886">
    <property type="term" value="C:plasma membrane"/>
    <property type="evidence" value="ECO:0007669"/>
    <property type="project" value="TreeGrafter"/>
</dbReference>
<dbReference type="Proteomes" id="UP000298264">
    <property type="component" value="Unassembled WGS sequence"/>
</dbReference>
<dbReference type="OrthoDB" id="341220at2"/>
<feature type="domain" description="AsmA" evidence="2">
    <location>
        <begin position="13"/>
        <end position="161"/>
    </location>
</feature>
<dbReference type="InterPro" id="IPR007844">
    <property type="entry name" value="AsmA"/>
</dbReference>
<accession>A0A4R9LKW6</accession>
<evidence type="ECO:0000259" key="2">
    <source>
        <dbReference type="Pfam" id="PF05170"/>
    </source>
</evidence>
<dbReference type="EMBL" id="RQHV01000066">
    <property type="protein sequence ID" value="TGN06573.1"/>
    <property type="molecule type" value="Genomic_DNA"/>
</dbReference>
<evidence type="ECO:0000256" key="1">
    <source>
        <dbReference type="SAM" id="Phobius"/>
    </source>
</evidence>
<dbReference type="PANTHER" id="PTHR30441">
    <property type="entry name" value="DUF748 DOMAIN-CONTAINING PROTEIN"/>
    <property type="match status" value="1"/>
</dbReference>
<evidence type="ECO:0000313" key="4">
    <source>
        <dbReference type="Proteomes" id="UP000298264"/>
    </source>
</evidence>
<organism evidence="3 4">
    <name type="scientific">Leptospira ilyithenensis</name>
    <dbReference type="NCBI Taxonomy" id="2484901"/>
    <lineage>
        <taxon>Bacteria</taxon>
        <taxon>Pseudomonadati</taxon>
        <taxon>Spirochaetota</taxon>
        <taxon>Spirochaetia</taxon>
        <taxon>Leptospirales</taxon>
        <taxon>Leptospiraceae</taxon>
        <taxon>Leptospira</taxon>
    </lineage>
</organism>
<gene>
    <name evidence="3" type="ORF">EHS11_19690</name>
</gene>
<dbReference type="GO" id="GO:0090313">
    <property type="term" value="P:regulation of protein targeting to membrane"/>
    <property type="evidence" value="ECO:0007669"/>
    <property type="project" value="TreeGrafter"/>
</dbReference>
<keyword evidence="1" id="KW-0812">Transmembrane</keyword>
<dbReference type="AlphaFoldDB" id="A0A4R9LKW6"/>